<gene>
    <name evidence="1" type="ORF">MLD38_022855</name>
</gene>
<dbReference type="Proteomes" id="UP001057402">
    <property type="component" value="Chromosome 6"/>
</dbReference>
<organism evidence="1 2">
    <name type="scientific">Melastoma candidum</name>
    <dbReference type="NCBI Taxonomy" id="119954"/>
    <lineage>
        <taxon>Eukaryota</taxon>
        <taxon>Viridiplantae</taxon>
        <taxon>Streptophyta</taxon>
        <taxon>Embryophyta</taxon>
        <taxon>Tracheophyta</taxon>
        <taxon>Spermatophyta</taxon>
        <taxon>Magnoliopsida</taxon>
        <taxon>eudicotyledons</taxon>
        <taxon>Gunneridae</taxon>
        <taxon>Pentapetalae</taxon>
        <taxon>rosids</taxon>
        <taxon>malvids</taxon>
        <taxon>Myrtales</taxon>
        <taxon>Melastomataceae</taxon>
        <taxon>Melastomatoideae</taxon>
        <taxon>Melastomateae</taxon>
        <taxon>Melastoma</taxon>
    </lineage>
</organism>
<comment type="caution">
    <text evidence="1">The sequence shown here is derived from an EMBL/GenBank/DDBJ whole genome shotgun (WGS) entry which is preliminary data.</text>
</comment>
<keyword evidence="2" id="KW-1185">Reference proteome</keyword>
<accession>A0ACB9QMG9</accession>
<name>A0ACB9QMG9_9MYRT</name>
<proteinExistence type="predicted"/>
<evidence type="ECO:0000313" key="2">
    <source>
        <dbReference type="Proteomes" id="UP001057402"/>
    </source>
</evidence>
<protein>
    <submittedName>
        <fullName evidence="1">Uncharacterized protein</fullName>
    </submittedName>
</protein>
<sequence>MACSSSLTKPESLDQSRYHTRRCFSSYLSNGRRIMKLHQLMDELEKEIPDPKDLLSVSRLKTAEIIVDGVTGFHIDPNNRDESSNRIADVFENCKMDTEYWRTISLTGLKRINEWLLLLQRQKVAALATKDDQRIIGLLGIDNSTV</sequence>
<dbReference type="EMBL" id="CM042885">
    <property type="protein sequence ID" value="KAI4367077.1"/>
    <property type="molecule type" value="Genomic_DNA"/>
</dbReference>
<evidence type="ECO:0000313" key="1">
    <source>
        <dbReference type="EMBL" id="KAI4367077.1"/>
    </source>
</evidence>
<reference evidence="2" key="1">
    <citation type="journal article" date="2023" name="Front. Plant Sci.">
        <title>Chromosomal-level genome assembly of Melastoma candidum provides insights into trichome evolution.</title>
        <authorList>
            <person name="Zhong Y."/>
            <person name="Wu W."/>
            <person name="Sun C."/>
            <person name="Zou P."/>
            <person name="Liu Y."/>
            <person name="Dai S."/>
            <person name="Zhou R."/>
        </authorList>
    </citation>
    <scope>NUCLEOTIDE SEQUENCE [LARGE SCALE GENOMIC DNA]</scope>
</reference>